<gene>
    <name evidence="5" type="ORF">D7M11_30420</name>
</gene>
<accession>A0A3B0BEZ2</accession>
<evidence type="ECO:0000256" key="4">
    <source>
        <dbReference type="ARBA" id="ARBA00022729"/>
    </source>
</evidence>
<dbReference type="Pfam" id="PF01547">
    <property type="entry name" value="SBP_bac_1"/>
    <property type="match status" value="1"/>
</dbReference>
<sequence length="467" mass="52538">MQKSVRDYRRGIATKIIGWKVGITMRRQIRASAVIGMTCLSLLVGCTTKDGTSAPEGIGQPVAEKPPQPVTITIHSAGVAEAEFNTRFKDALAKKLPHVTIQWLPTSGAGNTIQDYVARGEIPDIIRNIASTVHDNYLNLGLSYDLRELVKKYKYDLDRFNPLFIDSFVSMTAQNGELYGLPVSPFFSRVLYYNKDLFDKFGQPYLKDGMTWDEVYEAARKMSRVEDGVNYRGFSAFLSTFIAYNEYSLSTLDPAKDQLSGIDTWKKMFDNYIRFYQIPNNPIAANITEEQNIFKKGTVAMHADIYSPYLDLSMLKNWDMVSIPVMNGAPKKIGIFQPGYLLITKQGKHKEEAFQVIMEMLSDEVQMKDARNGFLPTVANKEMTNVLGQDSAILKSKNMKAVGYYELAAPRPSRQKGMTVVDTRTADKLLENAFIDAALGKDDVNTVLRKADDLLRQEVEKAKSKTK</sequence>
<dbReference type="GO" id="GO:0030313">
    <property type="term" value="C:cell envelope"/>
    <property type="evidence" value="ECO:0007669"/>
    <property type="project" value="UniProtKB-SubCell"/>
</dbReference>
<reference evidence="5 6" key="1">
    <citation type="journal article" date="2007" name="Int. J. Syst. Evol. Microbiol.">
        <title>Paenibacillus ginsengarvi sp. nov., isolated from soil from ginseng cultivation.</title>
        <authorList>
            <person name="Yoon M.H."/>
            <person name="Ten L.N."/>
            <person name="Im W.T."/>
        </authorList>
    </citation>
    <scope>NUCLEOTIDE SEQUENCE [LARGE SCALE GENOMIC DNA]</scope>
    <source>
        <strain evidence="5 6">KCTC 13059</strain>
    </source>
</reference>
<organism evidence="5 6">
    <name type="scientific">Paenibacillus ginsengarvi</name>
    <dbReference type="NCBI Taxonomy" id="400777"/>
    <lineage>
        <taxon>Bacteria</taxon>
        <taxon>Bacillati</taxon>
        <taxon>Bacillota</taxon>
        <taxon>Bacilli</taxon>
        <taxon>Bacillales</taxon>
        <taxon>Paenibacillaceae</taxon>
        <taxon>Paenibacillus</taxon>
    </lineage>
</organism>
<evidence type="ECO:0000256" key="3">
    <source>
        <dbReference type="ARBA" id="ARBA00022448"/>
    </source>
</evidence>
<keyword evidence="3" id="KW-0813">Transport</keyword>
<evidence type="ECO:0000313" key="5">
    <source>
        <dbReference type="EMBL" id="RKN70586.1"/>
    </source>
</evidence>
<name>A0A3B0BEZ2_9BACL</name>
<comment type="caution">
    <text evidence="5">The sequence shown here is derived from an EMBL/GenBank/DDBJ whole genome shotgun (WGS) entry which is preliminary data.</text>
</comment>
<evidence type="ECO:0000256" key="1">
    <source>
        <dbReference type="ARBA" id="ARBA00004196"/>
    </source>
</evidence>
<dbReference type="PANTHER" id="PTHR43649">
    <property type="entry name" value="ARABINOSE-BINDING PROTEIN-RELATED"/>
    <property type="match status" value="1"/>
</dbReference>
<dbReference type="PANTHER" id="PTHR43649:SF31">
    <property type="entry name" value="SN-GLYCEROL-3-PHOSPHATE-BINDING PERIPLASMIC PROTEIN UGPB"/>
    <property type="match status" value="1"/>
</dbReference>
<dbReference type="Gene3D" id="3.40.190.10">
    <property type="entry name" value="Periplasmic binding protein-like II"/>
    <property type="match status" value="1"/>
</dbReference>
<dbReference type="SUPFAM" id="SSF53850">
    <property type="entry name" value="Periplasmic binding protein-like II"/>
    <property type="match status" value="1"/>
</dbReference>
<protein>
    <submittedName>
        <fullName evidence="5">Extracellular solute-binding protein</fullName>
    </submittedName>
</protein>
<proteinExistence type="inferred from homology"/>
<dbReference type="InterPro" id="IPR050490">
    <property type="entry name" value="Bact_solute-bd_prot1"/>
</dbReference>
<dbReference type="InterPro" id="IPR006059">
    <property type="entry name" value="SBP"/>
</dbReference>
<keyword evidence="6" id="KW-1185">Reference proteome</keyword>
<keyword evidence="4" id="KW-0732">Signal</keyword>
<evidence type="ECO:0000256" key="2">
    <source>
        <dbReference type="ARBA" id="ARBA00008520"/>
    </source>
</evidence>
<comment type="subcellular location">
    <subcellularLocation>
        <location evidence="1">Cell envelope</location>
    </subcellularLocation>
</comment>
<evidence type="ECO:0000313" key="6">
    <source>
        <dbReference type="Proteomes" id="UP000282311"/>
    </source>
</evidence>
<dbReference type="Proteomes" id="UP000282311">
    <property type="component" value="Unassembled WGS sequence"/>
</dbReference>
<comment type="similarity">
    <text evidence="2">Belongs to the bacterial solute-binding protein 1 family.</text>
</comment>
<dbReference type="AlphaFoldDB" id="A0A3B0BEZ2"/>
<dbReference type="EMBL" id="RBAH01000031">
    <property type="protein sequence ID" value="RKN70586.1"/>
    <property type="molecule type" value="Genomic_DNA"/>
</dbReference>